<dbReference type="Proteomes" id="UP000078200">
    <property type="component" value="Unassembled WGS sequence"/>
</dbReference>
<dbReference type="EnsemblMetazoa" id="GAUT043848-RA">
    <property type="protein sequence ID" value="GAUT043848-PA"/>
    <property type="gene ID" value="GAUT043848"/>
</dbReference>
<name>A0A1A9VPZ9_GLOAU</name>
<dbReference type="VEuPathDB" id="VectorBase:GAUT043848"/>
<reference evidence="2" key="1">
    <citation type="submission" date="2020-05" db="UniProtKB">
        <authorList>
            <consortium name="EnsemblMetazoa"/>
        </authorList>
    </citation>
    <scope>IDENTIFICATION</scope>
    <source>
        <strain evidence="2">TTRI</strain>
    </source>
</reference>
<evidence type="ECO:0000256" key="1">
    <source>
        <dbReference type="SAM" id="MobiDB-lite"/>
    </source>
</evidence>
<feature type="compositionally biased region" description="Polar residues" evidence="1">
    <location>
        <begin position="97"/>
        <end position="111"/>
    </location>
</feature>
<evidence type="ECO:0000313" key="2">
    <source>
        <dbReference type="EnsemblMetazoa" id="GAUT043848-PA"/>
    </source>
</evidence>
<accession>A0A1A9VPZ9</accession>
<feature type="region of interest" description="Disordered" evidence="1">
    <location>
        <begin position="92"/>
        <end position="120"/>
    </location>
</feature>
<organism evidence="2 3">
    <name type="scientific">Glossina austeni</name>
    <name type="common">Savannah tsetse fly</name>
    <dbReference type="NCBI Taxonomy" id="7395"/>
    <lineage>
        <taxon>Eukaryota</taxon>
        <taxon>Metazoa</taxon>
        <taxon>Ecdysozoa</taxon>
        <taxon>Arthropoda</taxon>
        <taxon>Hexapoda</taxon>
        <taxon>Insecta</taxon>
        <taxon>Pterygota</taxon>
        <taxon>Neoptera</taxon>
        <taxon>Endopterygota</taxon>
        <taxon>Diptera</taxon>
        <taxon>Brachycera</taxon>
        <taxon>Muscomorpha</taxon>
        <taxon>Hippoboscoidea</taxon>
        <taxon>Glossinidae</taxon>
        <taxon>Glossina</taxon>
    </lineage>
</organism>
<keyword evidence="3" id="KW-1185">Reference proteome</keyword>
<evidence type="ECO:0000313" key="3">
    <source>
        <dbReference type="Proteomes" id="UP000078200"/>
    </source>
</evidence>
<sequence>MEIQGWKSVLSDRICKYSYEKCLLSVPYELRVQEIDVFVHVHSWLWTDIMAENLFYGGNGVMFYAISKTNVLTLQTKCSSKYNHNNNNNSIINSNITTLRTTSQKVSTRNTSNHRREKTN</sequence>
<proteinExistence type="predicted"/>
<protein>
    <submittedName>
        <fullName evidence="2">Uncharacterized protein</fullName>
    </submittedName>
</protein>
<dbReference type="AlphaFoldDB" id="A0A1A9VPZ9"/>